<dbReference type="Pfam" id="PF02080">
    <property type="entry name" value="TrkA_C"/>
    <property type="match status" value="1"/>
</dbReference>
<evidence type="ECO:0000256" key="2">
    <source>
        <dbReference type="ARBA" id="ARBA00009854"/>
    </source>
</evidence>
<dbReference type="InterPro" id="IPR006512">
    <property type="entry name" value="YidE_YbjL"/>
</dbReference>
<reference evidence="10 11" key="1">
    <citation type="submission" date="2013-08" db="EMBL/GenBank/DDBJ databases">
        <authorList>
            <person name="Weinstock G."/>
            <person name="Sodergren E."/>
            <person name="Wylie T."/>
            <person name="Fulton L."/>
            <person name="Fulton R."/>
            <person name="Fronick C."/>
            <person name="O'Laughlin M."/>
            <person name="Godfrey J."/>
            <person name="Miner T."/>
            <person name="Herter B."/>
            <person name="Appelbaum E."/>
            <person name="Cordes M."/>
            <person name="Lek S."/>
            <person name="Wollam A."/>
            <person name="Pepin K.H."/>
            <person name="Palsikar V.B."/>
            <person name="Mitreva M."/>
            <person name="Wilson R.K."/>
        </authorList>
    </citation>
    <scope>NUCLEOTIDE SEQUENCE [LARGE SCALE GENOMIC DNA]</scope>
    <source>
        <strain evidence="10 11">F0041</strain>
    </source>
</reference>
<evidence type="ECO:0000256" key="7">
    <source>
        <dbReference type="ARBA" id="ARBA00023136"/>
    </source>
</evidence>
<gene>
    <name evidence="10" type="ORF">HMPREF1981_01344</name>
</gene>
<evidence type="ECO:0000256" key="6">
    <source>
        <dbReference type="ARBA" id="ARBA00022989"/>
    </source>
</evidence>
<comment type="caution">
    <text evidence="10">The sequence shown here is derived from an EMBL/GenBank/DDBJ whole genome shotgun (WGS) entry which is preliminary data.</text>
</comment>
<evidence type="ECO:0000259" key="9">
    <source>
        <dbReference type="PROSITE" id="PS51202"/>
    </source>
</evidence>
<dbReference type="PANTHER" id="PTHR30445:SF3">
    <property type="entry name" value="TRANSPORT PROTEIN YIDE-RELATED"/>
    <property type="match status" value="1"/>
</dbReference>
<dbReference type="RefSeq" id="WP_021644706.1">
    <property type="nucleotide sequence ID" value="NZ_KE993085.1"/>
</dbReference>
<dbReference type="OrthoDB" id="9155749at2"/>
<dbReference type="InterPro" id="IPR050144">
    <property type="entry name" value="AAE_transporter"/>
</dbReference>
<feature type="transmembrane region" description="Helical" evidence="8">
    <location>
        <begin position="436"/>
        <end position="455"/>
    </location>
</feature>
<dbReference type="HOGENOM" id="CLU_035023_3_1_10"/>
<proteinExistence type="inferred from homology"/>
<organism evidence="10 11">
    <name type="scientific">Bacteroides pyogenes F0041</name>
    <dbReference type="NCBI Taxonomy" id="1321819"/>
    <lineage>
        <taxon>Bacteria</taxon>
        <taxon>Pseudomonadati</taxon>
        <taxon>Bacteroidota</taxon>
        <taxon>Bacteroidia</taxon>
        <taxon>Bacteroidales</taxon>
        <taxon>Bacteroidaceae</taxon>
        <taxon>Bacteroides</taxon>
    </lineage>
</organism>
<dbReference type="AlphaFoldDB" id="U2DVV1"/>
<name>U2DVV1_9BACE</name>
<evidence type="ECO:0000256" key="5">
    <source>
        <dbReference type="ARBA" id="ARBA00022692"/>
    </source>
</evidence>
<evidence type="ECO:0000256" key="1">
    <source>
        <dbReference type="ARBA" id="ARBA00004651"/>
    </source>
</evidence>
<keyword evidence="6 8" id="KW-1133">Transmembrane helix</keyword>
<dbReference type="PATRIC" id="fig|1321819.3.peg.1226"/>
<dbReference type="GO" id="GO:0006813">
    <property type="term" value="P:potassium ion transport"/>
    <property type="evidence" value="ECO:0007669"/>
    <property type="project" value="InterPro"/>
</dbReference>
<keyword evidence="3" id="KW-0813">Transport</keyword>
<feature type="transmembrane region" description="Helical" evidence="8">
    <location>
        <begin position="407"/>
        <end position="424"/>
    </location>
</feature>
<feature type="transmembrane region" description="Helical" evidence="8">
    <location>
        <begin position="158"/>
        <end position="180"/>
    </location>
</feature>
<dbReference type="InterPro" id="IPR006037">
    <property type="entry name" value="RCK_C"/>
</dbReference>
<feature type="transmembrane region" description="Helical" evidence="8">
    <location>
        <begin position="100"/>
        <end position="118"/>
    </location>
</feature>
<dbReference type="Pfam" id="PF06826">
    <property type="entry name" value="Asp-Al_Ex"/>
    <property type="match status" value="2"/>
</dbReference>
<feature type="transmembrane region" description="Helical" evidence="8">
    <location>
        <begin position="467"/>
        <end position="490"/>
    </location>
</feature>
<feature type="transmembrane region" description="Helical" evidence="8">
    <location>
        <begin position="69"/>
        <end position="88"/>
    </location>
</feature>
<dbReference type="NCBIfam" id="TIGR01625">
    <property type="entry name" value="YidE_YbjL_dupl"/>
    <property type="match status" value="2"/>
</dbReference>
<feature type="transmembrane region" description="Helical" evidence="8">
    <location>
        <begin position="38"/>
        <end position="57"/>
    </location>
</feature>
<dbReference type="PANTHER" id="PTHR30445">
    <property type="entry name" value="K(+)_H(+) ANTIPORTER SUBUNIT KHTT"/>
    <property type="match status" value="1"/>
</dbReference>
<sequence>MEWLYSLFVEHSALQAVVVISLISAIGLGLGKVHFWGISLGVTFVFFAGILAGHFGLSVDPQMLNYAESFGLVIFVYSLGLQVGPGFFGSFRKGGMTLNMLALGVVLLGTLMTVIASYTTGVSLPDMVGILCGATTNTPALGAAQQTLVQMGMPSNSPALGCAVAYPMGVVGVILAVLFLRKLLTRPEDLETKEKDDTNKVYVAAFQIHNPAVFNKSIKNIASMSHPKFVISRLWRDGHVSIPTSEKILKEGDRLLVITSEKDVMALTVLFGEQESTDWNKEDIDWNAIDSELISERILVTRTELNGKKLGSLRLRNHYGINISRVYRSGVQLLATPELRLQLGDRLTVVGEAPAIRNVEKVLGNAVKSLKEPNLVVVFIGIVLGLALGAVPFSIPGVGTPVKLGLAGGPIIVGILLGTFGPRLHMITYTTRSANLMLRALGLSMYLACLGLESGSHFFETVIRPEGLLWIGLGAGLTIIPVLLVGFIAFKFMKIDFGSVSGMLCGSMANPMALNYANDTISGDNPSVAYATVYPLCMFLRVIIAQVLLMFLLG</sequence>
<keyword evidence="4" id="KW-1003">Cell membrane</keyword>
<dbReference type="Proteomes" id="UP000016496">
    <property type="component" value="Unassembled WGS sequence"/>
</dbReference>
<protein>
    <submittedName>
        <fullName evidence="10">TrkA protein</fullName>
    </submittedName>
</protein>
<dbReference type="GO" id="GO:0005886">
    <property type="term" value="C:plasma membrane"/>
    <property type="evidence" value="ECO:0007669"/>
    <property type="project" value="UniProtKB-SubCell"/>
</dbReference>
<evidence type="ECO:0000256" key="3">
    <source>
        <dbReference type="ARBA" id="ARBA00022448"/>
    </source>
</evidence>
<comment type="subcellular location">
    <subcellularLocation>
        <location evidence="1">Cell membrane</location>
        <topology evidence="1">Multi-pass membrane protein</topology>
    </subcellularLocation>
</comment>
<dbReference type="SUPFAM" id="SSF116726">
    <property type="entry name" value="TrkA C-terminal domain-like"/>
    <property type="match status" value="2"/>
</dbReference>
<evidence type="ECO:0000313" key="11">
    <source>
        <dbReference type="Proteomes" id="UP000016496"/>
    </source>
</evidence>
<feature type="domain" description="RCK C-terminal" evidence="9">
    <location>
        <begin position="188"/>
        <end position="273"/>
    </location>
</feature>
<evidence type="ECO:0000313" key="10">
    <source>
        <dbReference type="EMBL" id="ERI85757.1"/>
    </source>
</evidence>
<dbReference type="InterPro" id="IPR036721">
    <property type="entry name" value="RCK_C_sf"/>
</dbReference>
<feature type="domain" description="RCK C-terminal" evidence="9">
    <location>
        <begin position="281"/>
        <end position="365"/>
    </location>
</feature>
<dbReference type="NCBIfam" id="NF003007">
    <property type="entry name" value="PRK03818.1"/>
    <property type="match status" value="1"/>
</dbReference>
<dbReference type="EMBL" id="AWSV01000076">
    <property type="protein sequence ID" value="ERI85757.1"/>
    <property type="molecule type" value="Genomic_DNA"/>
</dbReference>
<dbReference type="Gene3D" id="3.30.70.1450">
    <property type="entry name" value="Regulator of K+ conductance, C-terminal domain"/>
    <property type="match status" value="2"/>
</dbReference>
<feature type="transmembrane region" description="Helical" evidence="8">
    <location>
        <begin position="375"/>
        <end position="395"/>
    </location>
</feature>
<dbReference type="GO" id="GO:0008324">
    <property type="term" value="F:monoatomic cation transmembrane transporter activity"/>
    <property type="evidence" value="ECO:0007669"/>
    <property type="project" value="InterPro"/>
</dbReference>
<evidence type="ECO:0000256" key="4">
    <source>
        <dbReference type="ARBA" id="ARBA00022475"/>
    </source>
</evidence>
<dbReference type="GeneID" id="99755115"/>
<comment type="similarity">
    <text evidence="2">Belongs to the AAE transporter (TC 2.A.81) family.</text>
</comment>
<keyword evidence="5 8" id="KW-0812">Transmembrane</keyword>
<accession>U2DVV1</accession>
<feature type="transmembrane region" description="Helical" evidence="8">
    <location>
        <begin position="529"/>
        <end position="553"/>
    </location>
</feature>
<feature type="transmembrane region" description="Helical" evidence="8">
    <location>
        <begin position="497"/>
        <end position="517"/>
    </location>
</feature>
<evidence type="ECO:0000256" key="8">
    <source>
        <dbReference type="SAM" id="Phobius"/>
    </source>
</evidence>
<keyword evidence="7 8" id="KW-0472">Membrane</keyword>
<feature type="transmembrane region" description="Helical" evidence="8">
    <location>
        <begin position="12"/>
        <end position="31"/>
    </location>
</feature>
<dbReference type="PROSITE" id="PS51202">
    <property type="entry name" value="RCK_C"/>
    <property type="match status" value="2"/>
</dbReference>